<dbReference type="AlphaFoldDB" id="A0A6J8BL11"/>
<organism evidence="4 5">
    <name type="scientific">Mytilus coruscus</name>
    <name type="common">Sea mussel</name>
    <dbReference type="NCBI Taxonomy" id="42192"/>
    <lineage>
        <taxon>Eukaryota</taxon>
        <taxon>Metazoa</taxon>
        <taxon>Spiralia</taxon>
        <taxon>Lophotrochozoa</taxon>
        <taxon>Mollusca</taxon>
        <taxon>Bivalvia</taxon>
        <taxon>Autobranchia</taxon>
        <taxon>Pteriomorphia</taxon>
        <taxon>Mytilida</taxon>
        <taxon>Mytiloidea</taxon>
        <taxon>Mytilidae</taxon>
        <taxon>Mytilinae</taxon>
        <taxon>Mytilus</taxon>
    </lineage>
</organism>
<reference evidence="4 5" key="1">
    <citation type="submission" date="2020-06" db="EMBL/GenBank/DDBJ databases">
        <authorList>
            <person name="Li R."/>
            <person name="Bekaert M."/>
        </authorList>
    </citation>
    <scope>NUCLEOTIDE SEQUENCE [LARGE SCALE GENOMIC DNA]</scope>
    <source>
        <strain evidence="5">wild</strain>
    </source>
</reference>
<dbReference type="Proteomes" id="UP000507470">
    <property type="component" value="Unassembled WGS sequence"/>
</dbReference>
<feature type="compositionally biased region" description="Polar residues" evidence="1">
    <location>
        <begin position="10"/>
        <end position="33"/>
    </location>
</feature>
<feature type="transmembrane region" description="Helical" evidence="2">
    <location>
        <begin position="294"/>
        <end position="313"/>
    </location>
</feature>
<feature type="region of interest" description="Disordered" evidence="1">
    <location>
        <begin position="1"/>
        <end position="33"/>
    </location>
</feature>
<dbReference type="InterPro" id="IPR013783">
    <property type="entry name" value="Ig-like_fold"/>
</dbReference>
<protein>
    <recommendedName>
        <fullName evidence="3">Immunoglobulin-like beta-sandwich domain-containing protein</fullName>
    </recommendedName>
</protein>
<proteinExistence type="predicted"/>
<dbReference type="Gene3D" id="2.60.40.10">
    <property type="entry name" value="Immunoglobulins"/>
    <property type="match status" value="1"/>
</dbReference>
<feature type="domain" description="Immunoglobulin-like beta-sandwich" evidence="3">
    <location>
        <begin position="44"/>
        <end position="112"/>
    </location>
</feature>
<dbReference type="OrthoDB" id="6186781at2759"/>
<evidence type="ECO:0000313" key="4">
    <source>
        <dbReference type="EMBL" id="CAC5384071.1"/>
    </source>
</evidence>
<evidence type="ECO:0000259" key="3">
    <source>
        <dbReference type="Pfam" id="PF00047"/>
    </source>
</evidence>
<accession>A0A6J8BL11</accession>
<dbReference type="CDD" id="cd00096">
    <property type="entry name" value="Ig"/>
    <property type="match status" value="1"/>
</dbReference>
<keyword evidence="5" id="KW-1185">Reference proteome</keyword>
<gene>
    <name evidence="4" type="ORF">MCOR_19751</name>
</gene>
<evidence type="ECO:0000256" key="1">
    <source>
        <dbReference type="SAM" id="MobiDB-lite"/>
    </source>
</evidence>
<name>A0A6J8BL11_MYTCO</name>
<dbReference type="InterPro" id="IPR036179">
    <property type="entry name" value="Ig-like_dom_sf"/>
</dbReference>
<sequence>MPARHENEFNHPSQLGTSDIGTNDSHSNNSSESGLWNCKKLFSKKDTTVEIACSFIATENDYVTWCFEQSTIISDGKDVNPKFKTKYRVTNTRNLQIFNFTYADEGRYTCQGFIGQEIRQDTVIVTVCNVPNEINSLSYVLEENSSKGISHQTNVLCTHDTVIKSSKKYYDNNCKYLLRATLKLHISPQCNLNNDRRKDKKATIWNYTCLTLNDDQCVTSDEKFLVNVEWISRKERAFTKKITGQSQKQVAIYTGDCASLNIKTNSNCDDNIKIYLHVTNDMYKNIDFKQLTNAFGGIAAVLVVILIFAGAVIKTMTLKNNRQSRTNSLPRAVERKWSIEEEDQHNEDMVPDNLDIADSVNHQSVDMRNCNRGRNNR</sequence>
<dbReference type="EMBL" id="CACVKT020003480">
    <property type="protein sequence ID" value="CAC5384071.1"/>
    <property type="molecule type" value="Genomic_DNA"/>
</dbReference>
<keyword evidence="2" id="KW-0472">Membrane</keyword>
<keyword evidence="2" id="KW-0812">Transmembrane</keyword>
<evidence type="ECO:0000256" key="2">
    <source>
        <dbReference type="SAM" id="Phobius"/>
    </source>
</evidence>
<dbReference type="InterPro" id="IPR013151">
    <property type="entry name" value="Immunoglobulin_dom"/>
</dbReference>
<dbReference type="Pfam" id="PF00047">
    <property type="entry name" value="ig"/>
    <property type="match status" value="1"/>
</dbReference>
<evidence type="ECO:0000313" key="5">
    <source>
        <dbReference type="Proteomes" id="UP000507470"/>
    </source>
</evidence>
<keyword evidence="2" id="KW-1133">Transmembrane helix</keyword>
<dbReference type="SUPFAM" id="SSF48726">
    <property type="entry name" value="Immunoglobulin"/>
    <property type="match status" value="1"/>
</dbReference>